<keyword evidence="6" id="KW-1185">Reference proteome</keyword>
<dbReference type="InterPro" id="IPR016024">
    <property type="entry name" value="ARM-type_fold"/>
</dbReference>
<evidence type="ECO:0000259" key="3">
    <source>
        <dbReference type="Pfam" id="PF12612"/>
    </source>
</evidence>
<dbReference type="GO" id="GO:0048487">
    <property type="term" value="F:beta-tubulin binding"/>
    <property type="evidence" value="ECO:0007669"/>
    <property type="project" value="InterPro"/>
</dbReference>
<name>A0A4U5VUJ6_COLLU</name>
<reference evidence="5 6" key="1">
    <citation type="submission" date="2019-01" db="EMBL/GenBank/DDBJ databases">
        <title>Genome Assembly of Collichthys lucidus.</title>
        <authorList>
            <person name="Cai M."/>
            <person name="Xiao S."/>
        </authorList>
    </citation>
    <scope>NUCLEOTIDE SEQUENCE [LARGE SCALE GENOMIC DNA]</scope>
    <source>
        <strain evidence="5">JT15FE1705JMU</strain>
        <tissue evidence="5">Muscle</tissue>
    </source>
</reference>
<feature type="domain" description="Tubulin-folding cofactor D C-terminal" evidence="3">
    <location>
        <begin position="374"/>
        <end position="470"/>
    </location>
</feature>
<gene>
    <name evidence="5" type="ORF">D9C73_025758</name>
</gene>
<dbReference type="PANTHER" id="PTHR12658">
    <property type="entry name" value="BETA-TUBULIN COFACTOR D"/>
    <property type="match status" value="1"/>
</dbReference>
<keyword evidence="1" id="KW-0143">Chaperone</keyword>
<dbReference type="InterPro" id="IPR033162">
    <property type="entry name" value="TBCD"/>
</dbReference>
<evidence type="ECO:0000313" key="5">
    <source>
        <dbReference type="EMBL" id="TKS92041.1"/>
    </source>
</evidence>
<evidence type="ECO:0000313" key="6">
    <source>
        <dbReference type="Proteomes" id="UP000298787"/>
    </source>
</evidence>
<dbReference type="AlphaFoldDB" id="A0A4U5VUJ6"/>
<dbReference type="GO" id="GO:0007023">
    <property type="term" value="P:post-chaperonin tubulin folding pathway"/>
    <property type="evidence" value="ECO:0007669"/>
    <property type="project" value="InterPro"/>
</dbReference>
<dbReference type="PANTHER" id="PTHR12658:SF0">
    <property type="entry name" value="TUBULIN-SPECIFIC CHAPERONE D"/>
    <property type="match status" value="1"/>
</dbReference>
<feature type="domain" description="Tubulin-folding cofactor D C-terminal" evidence="3">
    <location>
        <begin position="554"/>
        <end position="621"/>
    </location>
</feature>
<proteinExistence type="predicted"/>
<dbReference type="GO" id="GO:0034333">
    <property type="term" value="P:adherens junction assembly"/>
    <property type="evidence" value="ECO:0007669"/>
    <property type="project" value="TreeGrafter"/>
</dbReference>
<dbReference type="Pfam" id="PF12612">
    <property type="entry name" value="TFCD_C"/>
    <property type="match status" value="2"/>
</dbReference>
<dbReference type="GO" id="GO:0007021">
    <property type="term" value="P:tubulin complex assembly"/>
    <property type="evidence" value="ECO:0007669"/>
    <property type="project" value="InterPro"/>
</dbReference>
<dbReference type="SUPFAM" id="SSF48371">
    <property type="entry name" value="ARM repeat"/>
    <property type="match status" value="1"/>
</dbReference>
<dbReference type="GO" id="GO:0005096">
    <property type="term" value="F:GTPase activator activity"/>
    <property type="evidence" value="ECO:0007669"/>
    <property type="project" value="InterPro"/>
</dbReference>
<evidence type="ECO:0000256" key="2">
    <source>
        <dbReference type="SAM" id="MobiDB-lite"/>
    </source>
</evidence>
<dbReference type="GO" id="GO:0070830">
    <property type="term" value="P:bicellular tight junction assembly"/>
    <property type="evidence" value="ECO:0007669"/>
    <property type="project" value="TreeGrafter"/>
</dbReference>
<dbReference type="STRING" id="240159.A0A4U5VUJ6"/>
<evidence type="ECO:0000256" key="1">
    <source>
        <dbReference type="ARBA" id="ARBA00023186"/>
    </source>
</evidence>
<sequence>MRRLDVTDVLTAAKHHVDRHKLALNSVVPLIIKSLTYEEKRGACSVGSNVRDAACYVCWSFARAYEPKELKPFVTQIARALLITTVFDRNINCRRAASGTFPHGIDIVTAADYYAVGNLNNCYLNISVYIASFPEYTKAMIDHLISLKINHWDGGFGGELMRPAMCGLIEKLSLSKMPFKSDPVITGWQGLIDDTIKTLHLVSSGVKDSVMGAVVSALSALCEEYYQSEPGQADSQIQGEMLTRCGSALALGCLPRFMIHGKLKQILDGLQQMCTVSQKEGTFTEARRDAVKAIAQVCLKVGVCANGSLDSDLCSENVAGVYGTLLDGMNDYTTDSRGDVGAWVREAAMTSLMEVTMLVAGSAPEILSPDLVKCMMCCLAQQAAEKIDRYRAHAGNIFLSLLHSTEPAVLHIPHREELLTIFPVTTMTSLNWNAPSQAYKYITELLRLPQYQHHTLLGLTVSVGGITESTPFFAADTSSETGKSDMFVQEAEPTLHQYTGQDYHSHTTGTYSHRQERDGASTNFPGTALKGQPRCRETNEAVQAEKNTCVATEVQFSSQWLFHYLRGIEKNNAALEQFGETLLIIFRDNLRNDRVSVPFLKMLNQILANSCFEIFTTQENFCGLIQFQGDVRKKVLSQLLMLLCHSFPVIRKTTASQMYEMLLTYDDVIDPEVLDDVMNVLSDTNWLVDAVIQCSHIVQCFWESDLATVRTHRNQLCDWLGVPRPQLKSSVQAP</sequence>
<dbReference type="InterPro" id="IPR022577">
    <property type="entry name" value="TBCD_C"/>
</dbReference>
<organism evidence="5 6">
    <name type="scientific">Collichthys lucidus</name>
    <name type="common">Big head croaker</name>
    <name type="synonym">Sciaena lucida</name>
    <dbReference type="NCBI Taxonomy" id="240159"/>
    <lineage>
        <taxon>Eukaryota</taxon>
        <taxon>Metazoa</taxon>
        <taxon>Chordata</taxon>
        <taxon>Craniata</taxon>
        <taxon>Vertebrata</taxon>
        <taxon>Euteleostomi</taxon>
        <taxon>Actinopterygii</taxon>
        <taxon>Neopterygii</taxon>
        <taxon>Teleostei</taxon>
        <taxon>Neoteleostei</taxon>
        <taxon>Acanthomorphata</taxon>
        <taxon>Eupercaria</taxon>
        <taxon>Sciaenidae</taxon>
        <taxon>Collichthys</taxon>
    </lineage>
</organism>
<protein>
    <submittedName>
        <fullName evidence="5">D Beta-tubulin cofactor</fullName>
    </submittedName>
</protein>
<dbReference type="EMBL" id="CM014100">
    <property type="protein sequence ID" value="TKS92041.1"/>
    <property type="molecule type" value="Genomic_DNA"/>
</dbReference>
<feature type="domain" description="Tubulin-folding cofactor D ARM repeats" evidence="4">
    <location>
        <begin position="23"/>
        <end position="101"/>
    </location>
</feature>
<dbReference type="Proteomes" id="UP000298787">
    <property type="component" value="Chromosome 23"/>
</dbReference>
<dbReference type="GO" id="GO:0016328">
    <property type="term" value="C:lateral plasma membrane"/>
    <property type="evidence" value="ECO:0007669"/>
    <property type="project" value="TreeGrafter"/>
</dbReference>
<feature type="region of interest" description="Disordered" evidence="2">
    <location>
        <begin position="508"/>
        <end position="533"/>
    </location>
</feature>
<evidence type="ECO:0000259" key="4">
    <source>
        <dbReference type="Pfam" id="PF25767"/>
    </source>
</evidence>
<dbReference type="InterPro" id="IPR058033">
    <property type="entry name" value="ARM_TBCD_2nd"/>
</dbReference>
<dbReference type="GO" id="GO:0000226">
    <property type="term" value="P:microtubule cytoskeleton organization"/>
    <property type="evidence" value="ECO:0007669"/>
    <property type="project" value="TreeGrafter"/>
</dbReference>
<accession>A0A4U5VUJ6</accession>
<dbReference type="Pfam" id="PF25767">
    <property type="entry name" value="ARM_TBCD_2nd"/>
    <property type="match status" value="1"/>
</dbReference>